<gene>
    <name evidence="3" type="ORF">Vbra_11152</name>
</gene>
<comment type="subcellular location">
    <subcellularLocation>
        <location evidence="1">Nucleus</location>
        <location evidence="1">Nucleolus</location>
    </subcellularLocation>
</comment>
<name>A0A0G4EB42_VITBC</name>
<keyword evidence="1" id="KW-0539">Nucleus</keyword>
<dbReference type="STRING" id="1169540.A0A0G4EB42"/>
<keyword evidence="1" id="KW-0813">Transport</keyword>
<organism evidence="3 4">
    <name type="scientific">Vitrella brassicaformis (strain CCMP3155)</name>
    <dbReference type="NCBI Taxonomy" id="1169540"/>
    <lineage>
        <taxon>Eukaryota</taxon>
        <taxon>Sar</taxon>
        <taxon>Alveolata</taxon>
        <taxon>Colpodellida</taxon>
        <taxon>Vitrellaceae</taxon>
        <taxon>Vitrella</taxon>
    </lineage>
</organism>
<comment type="function">
    <text evidence="1">Required for 60S pre-ribosomal subunits export to the cytoplasm.</text>
</comment>
<dbReference type="AlphaFoldDB" id="A0A0G4EB42"/>
<keyword evidence="1" id="KW-0653">Protein transport</keyword>
<evidence type="ECO:0000313" key="4">
    <source>
        <dbReference type="Proteomes" id="UP000041254"/>
    </source>
</evidence>
<dbReference type="EMBL" id="CDMY01000117">
    <property type="protein sequence ID" value="CEL92915.1"/>
    <property type="molecule type" value="Genomic_DNA"/>
</dbReference>
<comment type="similarity">
    <text evidence="1">Belongs to the SDA1 family.</text>
</comment>
<dbReference type="OrthoDB" id="2196187at2759"/>
<dbReference type="Proteomes" id="UP000041254">
    <property type="component" value="Unassembled WGS sequence"/>
</dbReference>
<dbReference type="VEuPathDB" id="CryptoDB:Vbra_11152"/>
<evidence type="ECO:0000256" key="2">
    <source>
        <dbReference type="SAM" id="MobiDB-lite"/>
    </source>
</evidence>
<dbReference type="InterPro" id="IPR027312">
    <property type="entry name" value="Sda1"/>
</dbReference>
<evidence type="ECO:0000313" key="3">
    <source>
        <dbReference type="EMBL" id="CEL92915.1"/>
    </source>
</evidence>
<proteinExistence type="inferred from homology"/>
<dbReference type="GO" id="GO:0005730">
    <property type="term" value="C:nucleolus"/>
    <property type="evidence" value="ECO:0007669"/>
    <property type="project" value="UniProtKB-SubCell"/>
</dbReference>
<dbReference type="InParanoid" id="A0A0G4EB42"/>
<dbReference type="GO" id="GO:0000055">
    <property type="term" value="P:ribosomal large subunit export from nucleus"/>
    <property type="evidence" value="ECO:0007669"/>
    <property type="project" value="UniProtKB-UniRule"/>
</dbReference>
<evidence type="ECO:0000256" key="1">
    <source>
        <dbReference type="RuleBase" id="RU365057"/>
    </source>
</evidence>
<accession>A0A0G4EB42</accession>
<sequence>MAASADTNKPLSLPVLQDLIKRDPEAYREEYESQEAHFSSSLSILRLKPNKYDKDFNELTMLLTHVTPCYQNQQNQQQQNTAAATNSSAAGKSLRADTDRVNPDDLRGVSKKKRTRAEKLASVLRGRVDKKNKGKNKGAGAASAAVVSMPNAVKSRNKPIMMMRNKRALMAGLRKHIKNQLRMKTGGKARRRKK</sequence>
<dbReference type="GO" id="GO:0015031">
    <property type="term" value="P:protein transport"/>
    <property type="evidence" value="ECO:0007669"/>
    <property type="project" value="UniProtKB-KW"/>
</dbReference>
<keyword evidence="1" id="KW-0690">Ribosome biogenesis</keyword>
<protein>
    <recommendedName>
        <fullName evidence="1">Protein SDA1</fullName>
    </recommendedName>
</protein>
<keyword evidence="4" id="KW-1185">Reference proteome</keyword>
<feature type="region of interest" description="Disordered" evidence="2">
    <location>
        <begin position="73"/>
        <end position="116"/>
    </location>
</feature>
<dbReference type="PANTHER" id="PTHR12730">
    <property type="entry name" value="HSDA/SDA1-RELATED"/>
    <property type="match status" value="1"/>
</dbReference>
<feature type="compositionally biased region" description="Low complexity" evidence="2">
    <location>
        <begin position="73"/>
        <end position="90"/>
    </location>
</feature>
<dbReference type="PANTHER" id="PTHR12730:SF0">
    <property type="entry name" value="PROTEIN SDA1 HOMOLOG"/>
    <property type="match status" value="1"/>
</dbReference>
<reference evidence="3 4" key="1">
    <citation type="submission" date="2014-11" db="EMBL/GenBank/DDBJ databases">
        <authorList>
            <person name="Zhu J."/>
            <person name="Qi W."/>
            <person name="Song R."/>
        </authorList>
    </citation>
    <scope>NUCLEOTIDE SEQUENCE [LARGE SCALE GENOMIC DNA]</scope>
</reference>
<dbReference type="GO" id="GO:0042273">
    <property type="term" value="P:ribosomal large subunit biogenesis"/>
    <property type="evidence" value="ECO:0007669"/>
    <property type="project" value="UniProtKB-UniRule"/>
</dbReference>
<feature type="compositionally biased region" description="Basic and acidic residues" evidence="2">
    <location>
        <begin position="94"/>
        <end position="108"/>
    </location>
</feature>